<dbReference type="Pfam" id="PF10282">
    <property type="entry name" value="Lactonase"/>
    <property type="match status" value="1"/>
</dbReference>
<keyword evidence="2" id="KW-0313">Glucose metabolism</keyword>
<keyword evidence="4" id="KW-1185">Reference proteome</keyword>
<keyword evidence="2" id="KW-0119">Carbohydrate metabolism</keyword>
<dbReference type="AlphaFoldDB" id="A0A1M4ZYU7"/>
<proteinExistence type="inferred from homology"/>
<evidence type="ECO:0000256" key="1">
    <source>
        <dbReference type="ARBA" id="ARBA00005564"/>
    </source>
</evidence>
<dbReference type="RefSeq" id="WP_073400695.1">
    <property type="nucleotide sequence ID" value="NZ_FQTV01000006.1"/>
</dbReference>
<evidence type="ECO:0000256" key="2">
    <source>
        <dbReference type="ARBA" id="ARBA00022526"/>
    </source>
</evidence>
<accession>A0A1M4ZYU7</accession>
<sequence length="389" mass="43017">MLKKLMLMSICALTLSSFTPKDNSSKDKKNSELFLLIGTYTSGTSKGIYVYRFNTETGDASYVNEIDGLSNPSYLNLTKDEKFVYSVGENEDEGGVAYALSFDKKNGKLTRLNSQKTFGGSPCYINIDPKGKYVITANYTGGNVSVFKIKKDGTLFPSNQIISFDKKDATEPQPKSHLHCVAFTPEGKYLLADDLGKDKVHKFNLNYTEAEDNSVQFLQPGKPESFDVEKGSGPRHITFHPNGKYAYLINELSGKVTVFSYNNGILKDIQYIASDTTPGADKKGSADIHLTPDGKFLYASNRLKADGIAIFKVNQKTGKLTKIGYQYTGIHPRNFIITPNGKLLLVACKNSNVIQVFKINSKTGLLEDTGKKIELDKPVCLKFASLYNK</sequence>
<dbReference type="InterPro" id="IPR011048">
    <property type="entry name" value="Haem_d1_sf"/>
</dbReference>
<protein>
    <submittedName>
        <fullName evidence="3">6-phosphogluconolactonase, cycloisomerase 2 family</fullName>
    </submittedName>
</protein>
<dbReference type="GO" id="GO:0017057">
    <property type="term" value="F:6-phosphogluconolactonase activity"/>
    <property type="evidence" value="ECO:0007669"/>
    <property type="project" value="TreeGrafter"/>
</dbReference>
<dbReference type="InterPro" id="IPR015943">
    <property type="entry name" value="WD40/YVTN_repeat-like_dom_sf"/>
</dbReference>
<dbReference type="PANTHER" id="PTHR30344:SF1">
    <property type="entry name" value="6-PHOSPHOGLUCONOLACTONASE"/>
    <property type="match status" value="1"/>
</dbReference>
<name>A0A1M4ZYU7_9BACE</name>
<keyword evidence="3" id="KW-0413">Isomerase</keyword>
<dbReference type="SUPFAM" id="SSF51004">
    <property type="entry name" value="C-terminal (heme d1) domain of cytochrome cd1-nitrite reductase"/>
    <property type="match status" value="1"/>
</dbReference>
<dbReference type="Proteomes" id="UP000184509">
    <property type="component" value="Unassembled WGS sequence"/>
</dbReference>
<dbReference type="FunFam" id="2.130.10.10:FF:000306">
    <property type="entry name" value="3-carboxymuconate cyclase"/>
    <property type="match status" value="1"/>
</dbReference>
<dbReference type="Gene3D" id="2.130.10.10">
    <property type="entry name" value="YVTN repeat-like/Quinoprotein amine dehydrogenase"/>
    <property type="match status" value="1"/>
</dbReference>
<dbReference type="OrthoDB" id="9790815at2"/>
<dbReference type="GO" id="GO:0016853">
    <property type="term" value="F:isomerase activity"/>
    <property type="evidence" value="ECO:0007669"/>
    <property type="project" value="UniProtKB-KW"/>
</dbReference>
<gene>
    <name evidence="3" type="ORF">SAMN05444405_10687</name>
</gene>
<dbReference type="InterPro" id="IPR019405">
    <property type="entry name" value="Lactonase_7-beta_prop"/>
</dbReference>
<reference evidence="3 4" key="1">
    <citation type="submission" date="2016-11" db="EMBL/GenBank/DDBJ databases">
        <authorList>
            <person name="Jaros S."/>
            <person name="Januszkiewicz K."/>
            <person name="Wedrychowicz H."/>
        </authorList>
    </citation>
    <scope>NUCLEOTIDE SEQUENCE [LARGE SCALE GENOMIC DNA]</scope>
    <source>
        <strain evidence="3 4">DSM 26991</strain>
    </source>
</reference>
<dbReference type="STRING" id="1297750.SAMN05444405_10687"/>
<evidence type="ECO:0000313" key="4">
    <source>
        <dbReference type="Proteomes" id="UP000184509"/>
    </source>
</evidence>
<dbReference type="GO" id="GO:0006006">
    <property type="term" value="P:glucose metabolic process"/>
    <property type="evidence" value="ECO:0007669"/>
    <property type="project" value="UniProtKB-KW"/>
</dbReference>
<comment type="similarity">
    <text evidence="1">Belongs to the cycloisomerase 2 family.</text>
</comment>
<organism evidence="3 4">
    <name type="scientific">Bacteroides luti</name>
    <dbReference type="NCBI Taxonomy" id="1297750"/>
    <lineage>
        <taxon>Bacteria</taxon>
        <taxon>Pseudomonadati</taxon>
        <taxon>Bacteroidota</taxon>
        <taxon>Bacteroidia</taxon>
        <taxon>Bacteroidales</taxon>
        <taxon>Bacteroidaceae</taxon>
        <taxon>Bacteroides</taxon>
    </lineage>
</organism>
<evidence type="ECO:0000313" key="3">
    <source>
        <dbReference type="EMBL" id="SHF22826.1"/>
    </source>
</evidence>
<dbReference type="InterPro" id="IPR050282">
    <property type="entry name" value="Cycloisomerase_2"/>
</dbReference>
<dbReference type="EMBL" id="FQTV01000006">
    <property type="protein sequence ID" value="SHF22826.1"/>
    <property type="molecule type" value="Genomic_DNA"/>
</dbReference>
<dbReference type="GO" id="GO:0005829">
    <property type="term" value="C:cytosol"/>
    <property type="evidence" value="ECO:0007669"/>
    <property type="project" value="TreeGrafter"/>
</dbReference>
<dbReference type="PANTHER" id="PTHR30344">
    <property type="entry name" value="6-PHOSPHOGLUCONOLACTONASE-RELATED"/>
    <property type="match status" value="1"/>
</dbReference>